<evidence type="ECO:0000256" key="4">
    <source>
        <dbReference type="ARBA" id="ARBA00022679"/>
    </source>
</evidence>
<evidence type="ECO:0000256" key="11">
    <source>
        <dbReference type="PIRSR" id="PIRSR000390-2"/>
    </source>
</evidence>
<reference evidence="13 14" key="1">
    <citation type="submission" date="2011-09" db="EMBL/GenBank/DDBJ databases">
        <title>The permanent draft genome of Caldithrix abyssi DSM 13497.</title>
        <authorList>
            <consortium name="US DOE Joint Genome Institute (JGI-PGF)"/>
            <person name="Lucas S."/>
            <person name="Han J."/>
            <person name="Lapidus A."/>
            <person name="Bruce D."/>
            <person name="Goodwin L."/>
            <person name="Pitluck S."/>
            <person name="Peters L."/>
            <person name="Kyrpides N."/>
            <person name="Mavromatis K."/>
            <person name="Ivanova N."/>
            <person name="Mikhailova N."/>
            <person name="Chertkov O."/>
            <person name="Detter J.C."/>
            <person name="Tapia R."/>
            <person name="Han C."/>
            <person name="Land M."/>
            <person name="Hauser L."/>
            <person name="Markowitz V."/>
            <person name="Cheng J.-F."/>
            <person name="Hugenholtz P."/>
            <person name="Woyke T."/>
            <person name="Wu D."/>
            <person name="Spring S."/>
            <person name="Brambilla E."/>
            <person name="Klenk H.-P."/>
            <person name="Eisen J.A."/>
        </authorList>
    </citation>
    <scope>NUCLEOTIDE SEQUENCE [LARGE SCALE GENOMIC DNA]</scope>
    <source>
        <strain evidence="13 14">DSM 13497</strain>
    </source>
</reference>
<dbReference type="PIRSF" id="PIRSF000390">
    <property type="entry name" value="PLP_StrS"/>
    <property type="match status" value="1"/>
</dbReference>
<gene>
    <name evidence="13" type="ORF">Calab_2793</name>
</gene>
<dbReference type="Pfam" id="PF01041">
    <property type="entry name" value="DegT_DnrJ_EryC1"/>
    <property type="match status" value="1"/>
</dbReference>
<evidence type="ECO:0000256" key="9">
    <source>
        <dbReference type="ARBA" id="ARBA00074221"/>
    </source>
</evidence>
<dbReference type="PANTHER" id="PTHR30244:SF30">
    <property type="entry name" value="BLR5990 PROTEIN"/>
    <property type="match status" value="1"/>
</dbReference>
<evidence type="ECO:0000256" key="7">
    <source>
        <dbReference type="ARBA" id="ARBA00051587"/>
    </source>
</evidence>
<dbReference type="NCBIfam" id="TIGR04181">
    <property type="entry name" value="NHT_00031"/>
    <property type="match status" value="1"/>
</dbReference>
<dbReference type="PANTHER" id="PTHR30244">
    <property type="entry name" value="TRANSAMINASE"/>
    <property type="match status" value="1"/>
</dbReference>
<keyword evidence="4 13" id="KW-0808">Transferase</keyword>
<dbReference type="PaxDb" id="880073-Calab_2793"/>
<evidence type="ECO:0000256" key="10">
    <source>
        <dbReference type="PIRSR" id="PIRSR000390-1"/>
    </source>
</evidence>
<feature type="modified residue" description="N6-(pyridoxal phosphate)lysine" evidence="11">
    <location>
        <position position="201"/>
    </location>
</feature>
<evidence type="ECO:0000256" key="2">
    <source>
        <dbReference type="ARBA" id="ARBA00005125"/>
    </source>
</evidence>
<accession>H1XRB9</accession>
<dbReference type="InterPro" id="IPR015424">
    <property type="entry name" value="PyrdxlP-dep_Trfase"/>
</dbReference>
<dbReference type="SUPFAM" id="SSF53383">
    <property type="entry name" value="PLP-dependent transferases"/>
    <property type="match status" value="1"/>
</dbReference>
<dbReference type="FunFam" id="3.40.640.10:FF:000090">
    <property type="entry name" value="Pyridoxal phosphate-dependent aminotransferase"/>
    <property type="match status" value="1"/>
</dbReference>
<evidence type="ECO:0000256" key="8">
    <source>
        <dbReference type="ARBA" id="ARBA00066317"/>
    </source>
</evidence>
<keyword evidence="3 13" id="KW-0032">Aminotransferase</keyword>
<evidence type="ECO:0000256" key="6">
    <source>
        <dbReference type="ARBA" id="ARBA00037999"/>
    </source>
</evidence>
<name>H1XRB9_CALAY</name>
<dbReference type="HOGENOM" id="CLU_033332_2_4_0"/>
<evidence type="ECO:0000256" key="1">
    <source>
        <dbReference type="ARBA" id="ARBA00001933"/>
    </source>
</evidence>
<dbReference type="InterPro" id="IPR000653">
    <property type="entry name" value="DegT/StrS_aminotransferase"/>
</dbReference>
<evidence type="ECO:0000313" key="13">
    <source>
        <dbReference type="EMBL" id="EHO42400.1"/>
    </source>
</evidence>
<dbReference type="InterPro" id="IPR015421">
    <property type="entry name" value="PyrdxlP-dep_Trfase_major"/>
</dbReference>
<evidence type="ECO:0000256" key="12">
    <source>
        <dbReference type="RuleBase" id="RU004508"/>
    </source>
</evidence>
<dbReference type="Gene3D" id="3.40.640.10">
    <property type="entry name" value="Type I PLP-dependent aspartate aminotransferase-like (Major domain)"/>
    <property type="match status" value="1"/>
</dbReference>
<evidence type="ECO:0000256" key="3">
    <source>
        <dbReference type="ARBA" id="ARBA00022576"/>
    </source>
</evidence>
<protein>
    <recommendedName>
        <fullName evidence="9">GDP-perosamine synthase</fullName>
        <ecNumber evidence="8">2.6.1.102</ecNumber>
    </recommendedName>
</protein>
<dbReference type="EMBL" id="CM001402">
    <property type="protein sequence ID" value="EHO42400.1"/>
    <property type="molecule type" value="Genomic_DNA"/>
</dbReference>
<dbReference type="OrthoDB" id="9766188at2"/>
<sequence>MIPLSIPEISGNEWKYVKECLDTGWVSSVGEFVERFEKEISTYTGARYAIACVNGTAALHISLIVAGVQADDEVLVPTLTFIAPINAVRYVGAYPVFFDCDDYYNIDIEKIEDFLKSNTYRKNGFTYNKTSKRRIRAILPVHVFGNAVQMEELLNVASEYNLKIIEDATESLGTVYSSGNLAGKHCGTIGDLGCLSFNGNKIITTGGGGMILTNNEAYAQKAKYLTTQAKDDALQYIHHEIGYNYRLTNIQAAVGVAQLEQLPKFLEIKKQNYEMYQKGLAEVRGLRLASPPQYALNNLWLYALQIDDKRYGLTKMELIERLNANGIQARPVWYLNHWQKPFKAFQAYRIEKAIQLFDSTINIPSSVNLKKTEIEKIVEVLRRESSNA</sequence>
<keyword evidence="14" id="KW-1185">Reference proteome</keyword>
<evidence type="ECO:0000256" key="5">
    <source>
        <dbReference type="ARBA" id="ARBA00022898"/>
    </source>
</evidence>
<comment type="similarity">
    <text evidence="6 12">Belongs to the DegT/DnrJ/EryC1 family.</text>
</comment>
<dbReference type="EC" id="2.6.1.102" evidence="8"/>
<evidence type="ECO:0000313" key="14">
    <source>
        <dbReference type="Proteomes" id="UP000004671"/>
    </source>
</evidence>
<dbReference type="InParanoid" id="H1XRB9"/>
<dbReference type="GO" id="GO:0102933">
    <property type="term" value="F:GDP-4-dehydro-6-deoxy-D-mannose-4-aminotransferase activity"/>
    <property type="evidence" value="ECO:0007669"/>
    <property type="project" value="UniProtKB-EC"/>
</dbReference>
<dbReference type="Gene3D" id="3.90.1150.10">
    <property type="entry name" value="Aspartate Aminotransferase, domain 1"/>
    <property type="match status" value="1"/>
</dbReference>
<keyword evidence="5 11" id="KW-0663">Pyridoxal phosphate</keyword>
<comment type="cofactor">
    <cofactor evidence="1">
        <name>pyridoxal 5'-phosphate</name>
        <dbReference type="ChEBI" id="CHEBI:597326"/>
    </cofactor>
</comment>
<dbReference type="STRING" id="880073.Cabys_1640"/>
<proteinExistence type="inferred from homology"/>
<dbReference type="GO" id="GO:0000271">
    <property type="term" value="P:polysaccharide biosynthetic process"/>
    <property type="evidence" value="ECO:0007669"/>
    <property type="project" value="TreeGrafter"/>
</dbReference>
<comment type="catalytic activity">
    <reaction evidence="7">
        <text>GDP-alpha-D-perosamine + 2-oxoglutarate = GDP-4-dehydro-alpha-D-rhamnose + L-glutamate</text>
        <dbReference type="Rhea" id="RHEA:36779"/>
        <dbReference type="ChEBI" id="CHEBI:16810"/>
        <dbReference type="ChEBI" id="CHEBI:29985"/>
        <dbReference type="ChEBI" id="CHEBI:57964"/>
        <dbReference type="ChEBI" id="CHEBI:73996"/>
        <dbReference type="EC" id="2.6.1.102"/>
    </reaction>
</comment>
<dbReference type="AlphaFoldDB" id="H1XRB9"/>
<dbReference type="CDD" id="cd00616">
    <property type="entry name" value="AHBA_syn"/>
    <property type="match status" value="1"/>
</dbReference>
<dbReference type="RefSeq" id="WP_006929733.1">
    <property type="nucleotide sequence ID" value="NZ_CM001402.1"/>
</dbReference>
<dbReference type="eggNOG" id="COG0399">
    <property type="taxonomic scope" value="Bacteria"/>
</dbReference>
<dbReference type="GO" id="GO:0030170">
    <property type="term" value="F:pyridoxal phosphate binding"/>
    <property type="evidence" value="ECO:0007669"/>
    <property type="project" value="TreeGrafter"/>
</dbReference>
<organism evidence="13 14">
    <name type="scientific">Caldithrix abyssi DSM 13497</name>
    <dbReference type="NCBI Taxonomy" id="880073"/>
    <lineage>
        <taxon>Bacteria</taxon>
        <taxon>Pseudomonadati</taxon>
        <taxon>Calditrichota</taxon>
        <taxon>Calditrichia</taxon>
        <taxon>Calditrichales</taxon>
        <taxon>Calditrichaceae</taxon>
        <taxon>Caldithrix</taxon>
    </lineage>
</organism>
<dbReference type="InterPro" id="IPR015422">
    <property type="entry name" value="PyrdxlP-dep_Trfase_small"/>
</dbReference>
<dbReference type="InterPro" id="IPR026385">
    <property type="entry name" value="LegC-like"/>
</dbReference>
<comment type="pathway">
    <text evidence="2">Bacterial outer membrane biogenesis; LPS O-antigen biosynthesis.</text>
</comment>
<feature type="active site" description="Proton acceptor" evidence="10">
    <location>
        <position position="201"/>
    </location>
</feature>
<dbReference type="Proteomes" id="UP000004671">
    <property type="component" value="Chromosome"/>
</dbReference>